<feature type="non-terminal residue" evidence="1">
    <location>
        <position position="1"/>
    </location>
</feature>
<organism evidence="1 2">
    <name type="scientific">Paenibacillus sepulcri</name>
    <dbReference type="NCBI Taxonomy" id="359917"/>
    <lineage>
        <taxon>Bacteria</taxon>
        <taxon>Bacillati</taxon>
        <taxon>Bacillota</taxon>
        <taxon>Bacilli</taxon>
        <taxon>Bacillales</taxon>
        <taxon>Paenibacillaceae</taxon>
        <taxon>Paenibacillus</taxon>
    </lineage>
</organism>
<accession>A0ABS7C451</accession>
<sequence length="98" mass="10770">GSGAKFDAAATVPIDPKSIKRATRNEIIRLSIVHSPCLPREAPDSEVPLMIFGTMRTEDIVFISYTARLLSEKALAKYSFPQMLMSATGINSKSRLDK</sequence>
<keyword evidence="2" id="KW-1185">Reference proteome</keyword>
<evidence type="ECO:0000313" key="2">
    <source>
        <dbReference type="Proteomes" id="UP001519887"/>
    </source>
</evidence>
<dbReference type="Proteomes" id="UP001519887">
    <property type="component" value="Unassembled WGS sequence"/>
</dbReference>
<comment type="caution">
    <text evidence="1">The sequence shown here is derived from an EMBL/GenBank/DDBJ whole genome shotgun (WGS) entry which is preliminary data.</text>
</comment>
<evidence type="ECO:0000313" key="1">
    <source>
        <dbReference type="EMBL" id="MBW7455687.1"/>
    </source>
</evidence>
<proteinExistence type="predicted"/>
<reference evidence="1 2" key="1">
    <citation type="submission" date="2021-07" db="EMBL/GenBank/DDBJ databases">
        <title>Paenibacillus radiodurans sp. nov., isolated from the southeastern edge of Tengger Desert.</title>
        <authorList>
            <person name="Zhang G."/>
        </authorList>
    </citation>
    <scope>NUCLEOTIDE SEQUENCE [LARGE SCALE GENOMIC DNA]</scope>
    <source>
        <strain evidence="1 2">CCM 7311</strain>
    </source>
</reference>
<name>A0ABS7C451_9BACL</name>
<dbReference type="EMBL" id="JAHZIK010000411">
    <property type="protein sequence ID" value="MBW7455687.1"/>
    <property type="molecule type" value="Genomic_DNA"/>
</dbReference>
<protein>
    <submittedName>
        <fullName evidence="1">Uncharacterized protein</fullName>
    </submittedName>
</protein>
<gene>
    <name evidence="1" type="ORF">K0U00_16800</name>
</gene>